<dbReference type="Gene3D" id="3.30.70.1070">
    <property type="entry name" value="Sporulation related repeat"/>
    <property type="match status" value="1"/>
</dbReference>
<feature type="domain" description="SPOR" evidence="2">
    <location>
        <begin position="159"/>
        <end position="240"/>
    </location>
</feature>
<protein>
    <recommendedName>
        <fullName evidence="2">SPOR domain-containing protein</fullName>
    </recommendedName>
</protein>
<sequence>MLLIKSLVFRAVMIHDFATAPRTPRLNANIVPPRESVVQKKSGRAWLILLLLVLSVISLWRMVFNQSADVQAFVPDQGAKEEYLQAASTEEVLLEGPHTFSADTTGRDSADIEKRKALESAVSSRLDTEGEFGFYDSLQASQWEVPVQRGIYMTAEDRKRASYRYILQAASVRDPAEAAALVAKLNRLGLAATYSASSSEYGSSAWYRVNVGPFNNVSVMNKAEDILVSMHMMPLKRRIQ</sequence>
<dbReference type="KEGG" id="kak:Kalk_00200"/>
<keyword evidence="1" id="KW-1133">Transmembrane helix</keyword>
<dbReference type="AlphaFoldDB" id="A0A2K9LJJ6"/>
<keyword evidence="1" id="KW-0472">Membrane</keyword>
<evidence type="ECO:0000313" key="4">
    <source>
        <dbReference type="Proteomes" id="UP000235116"/>
    </source>
</evidence>
<reference evidence="4" key="1">
    <citation type="submission" date="2017-08" db="EMBL/GenBank/DDBJ databases">
        <title>Direct submision.</title>
        <authorList>
            <person name="Kim S.-J."/>
            <person name="Rhee S.-K."/>
        </authorList>
    </citation>
    <scope>NUCLEOTIDE SEQUENCE [LARGE SCALE GENOMIC DNA]</scope>
    <source>
        <strain evidence="4">GI5</strain>
    </source>
</reference>
<evidence type="ECO:0000256" key="1">
    <source>
        <dbReference type="SAM" id="Phobius"/>
    </source>
</evidence>
<organism evidence="3 4">
    <name type="scientific">Ketobacter alkanivorans</name>
    <dbReference type="NCBI Taxonomy" id="1917421"/>
    <lineage>
        <taxon>Bacteria</taxon>
        <taxon>Pseudomonadati</taxon>
        <taxon>Pseudomonadota</taxon>
        <taxon>Gammaproteobacteria</taxon>
        <taxon>Pseudomonadales</taxon>
        <taxon>Ketobacteraceae</taxon>
        <taxon>Ketobacter</taxon>
    </lineage>
</organism>
<dbReference type="Pfam" id="PF05036">
    <property type="entry name" value="SPOR"/>
    <property type="match status" value="1"/>
</dbReference>
<accession>A0A2K9LJJ6</accession>
<gene>
    <name evidence="3" type="ORF">Kalk_00200</name>
</gene>
<feature type="transmembrane region" description="Helical" evidence="1">
    <location>
        <begin position="45"/>
        <end position="64"/>
    </location>
</feature>
<dbReference type="Proteomes" id="UP000235116">
    <property type="component" value="Chromosome"/>
</dbReference>
<dbReference type="GO" id="GO:0042834">
    <property type="term" value="F:peptidoglycan binding"/>
    <property type="evidence" value="ECO:0007669"/>
    <property type="project" value="InterPro"/>
</dbReference>
<evidence type="ECO:0000313" key="3">
    <source>
        <dbReference type="EMBL" id="AUM10954.1"/>
    </source>
</evidence>
<dbReference type="SUPFAM" id="SSF110997">
    <property type="entry name" value="Sporulation related repeat"/>
    <property type="match status" value="1"/>
</dbReference>
<keyword evidence="4" id="KW-1185">Reference proteome</keyword>
<proteinExistence type="predicted"/>
<dbReference type="InterPro" id="IPR007730">
    <property type="entry name" value="SPOR-like_dom"/>
</dbReference>
<name>A0A2K9LJJ6_9GAMM</name>
<dbReference type="PROSITE" id="PS51724">
    <property type="entry name" value="SPOR"/>
    <property type="match status" value="1"/>
</dbReference>
<evidence type="ECO:0000259" key="2">
    <source>
        <dbReference type="PROSITE" id="PS51724"/>
    </source>
</evidence>
<dbReference type="InterPro" id="IPR036680">
    <property type="entry name" value="SPOR-like_sf"/>
</dbReference>
<keyword evidence="1" id="KW-0812">Transmembrane</keyword>
<dbReference type="EMBL" id="CP022684">
    <property type="protein sequence ID" value="AUM10954.1"/>
    <property type="molecule type" value="Genomic_DNA"/>
</dbReference>